<feature type="transmembrane region" description="Helical" evidence="1">
    <location>
        <begin position="175"/>
        <end position="195"/>
    </location>
</feature>
<protein>
    <recommendedName>
        <fullName evidence="4">DUF5079 domain-containing protein</fullName>
    </recommendedName>
</protein>
<organism evidence="2 3">
    <name type="scientific">Staphylococcus argensis</name>
    <dbReference type="NCBI Taxonomy" id="1607738"/>
    <lineage>
        <taxon>Bacteria</taxon>
        <taxon>Bacillati</taxon>
        <taxon>Bacillota</taxon>
        <taxon>Bacilli</taxon>
        <taxon>Bacillales</taxon>
        <taxon>Staphylococcaceae</taxon>
        <taxon>Staphylococcus</taxon>
    </lineage>
</organism>
<keyword evidence="3" id="KW-1185">Reference proteome</keyword>
<dbReference type="RefSeq" id="WP_103371856.1">
    <property type="nucleotide sequence ID" value="NZ_JANTOZ010000022.1"/>
</dbReference>
<feature type="transmembrane region" description="Helical" evidence="1">
    <location>
        <begin position="12"/>
        <end position="30"/>
    </location>
</feature>
<evidence type="ECO:0008006" key="4">
    <source>
        <dbReference type="Google" id="ProtNLM"/>
    </source>
</evidence>
<feature type="transmembrane region" description="Helical" evidence="1">
    <location>
        <begin position="144"/>
        <end position="163"/>
    </location>
</feature>
<keyword evidence="1" id="KW-0812">Transmembrane</keyword>
<keyword evidence="1" id="KW-0472">Membrane</keyword>
<keyword evidence="1" id="KW-1133">Transmembrane helix</keyword>
<dbReference type="EMBL" id="PPPX01000011">
    <property type="protein sequence ID" value="POA08897.1"/>
    <property type="molecule type" value="Genomic_DNA"/>
</dbReference>
<dbReference type="Proteomes" id="UP000242712">
    <property type="component" value="Unassembled WGS sequence"/>
</dbReference>
<feature type="transmembrane region" description="Helical" evidence="1">
    <location>
        <begin position="75"/>
        <end position="102"/>
    </location>
</feature>
<dbReference type="GeneID" id="98298265"/>
<feature type="transmembrane region" description="Helical" evidence="1">
    <location>
        <begin position="108"/>
        <end position="132"/>
    </location>
</feature>
<comment type="caution">
    <text evidence="2">The sequence shown here is derived from an EMBL/GenBank/DDBJ whole genome shotgun (WGS) entry which is preliminary data.</text>
</comment>
<evidence type="ECO:0000313" key="2">
    <source>
        <dbReference type="EMBL" id="POA08897.1"/>
    </source>
</evidence>
<dbReference type="AlphaFoldDB" id="A0A2K4FC89"/>
<gene>
    <name evidence="2" type="ORF">CD039_07865</name>
</gene>
<sequence>MNSYTQLRQPIAQILGFFSLLAISFCFLSLEKSGLIFKIPLGLLITTIIEIFFIFSSIIGLLYKPNYKNIAMWRCYFFITVINSYIMLYAVFNMYFLAALYYKIDLQFYWGVGIVGMTSSFILDTIANIILINVTSFKHHMVSLLFRFLGASVYIVYIILYFIVPHNIDNRNDFIHLIFLTIAIHVIVVYLFIMYGDYTYSLEKGEIPE</sequence>
<reference evidence="2 3" key="1">
    <citation type="submission" date="2017-08" db="EMBL/GenBank/DDBJ databases">
        <title>Draft genome sequences of 64 type strains of genus Staph aureus.</title>
        <authorList>
            <person name="Cole K."/>
            <person name="Golubchik T."/>
            <person name="Russell J."/>
            <person name="Foster D."/>
            <person name="Llewelyn M."/>
            <person name="Wilson D."/>
            <person name="Crook D."/>
            <person name="Paul J."/>
        </authorList>
    </citation>
    <scope>NUCLEOTIDE SEQUENCE [LARGE SCALE GENOMIC DNA]</scope>
    <source>
        <strain evidence="2 3">DSM 29875</strain>
    </source>
</reference>
<feature type="transmembrane region" description="Helical" evidence="1">
    <location>
        <begin position="42"/>
        <end position="63"/>
    </location>
</feature>
<proteinExistence type="predicted"/>
<evidence type="ECO:0000256" key="1">
    <source>
        <dbReference type="SAM" id="Phobius"/>
    </source>
</evidence>
<evidence type="ECO:0000313" key="3">
    <source>
        <dbReference type="Proteomes" id="UP000242712"/>
    </source>
</evidence>
<name>A0A2K4FC89_9STAP</name>
<dbReference type="OrthoDB" id="2416007at2"/>
<accession>A0A2K4FC89</accession>